<dbReference type="InterPro" id="IPR029062">
    <property type="entry name" value="Class_I_gatase-like"/>
</dbReference>
<dbReference type="EMBL" id="BQKE01000001">
    <property type="protein sequence ID" value="GJM59619.1"/>
    <property type="molecule type" value="Genomic_DNA"/>
</dbReference>
<sequence>MSAWACEHPKKEKITKDDRPLSLIASSSRQWTGITISPEGRMFVNFPRWSDDVPLSVAEIIDGKVVPFPNEAWNTFNGKNEAEHFTAVQSVVVDDRNFLWVLDPANPQFQGVLEGGPRLHLFNLDRDEFVKTIPFSRTTWSQNSYFNDLRIDTETGMIYITDSGAGGLIILNLNTGVSRKVLADHPSTQAETDYLVFENGLWKNQVHSDGIALSPDKKYLYYAALTAHSLYRIPTAALQNPTFNDEDLAHRVERVASIAAPDGMLFDNTGNLFMADLENEAVAVYNEERYFQFLKDPKIRWADTFAKDPEGNIYFTTSQINYAVSDRKDYEIYRINIQPKLPVNKGKILIALTSHAEMGQGGEPTGYFLSEVSHAYYTFLENGYEVAFVSPNGGEAPLTGMDTTDMQNRNFLKDDTAQKLVRNSIKASDINPKDYRAIYYAGGHGTMWDFPTDENLATISQVIYEDGGVVGAVCHGPSGLLPIKLSNGEYLIKGKKVNGFSNEEETAMKLEKTVPLLLEDALIERGGIFSKGPMWGDYSVADQRVVSGQNPASAHSVAQKMVDWLAK</sequence>
<dbReference type="AlphaFoldDB" id="A0AAN5AI78"/>
<dbReference type="SUPFAM" id="SSF52317">
    <property type="entry name" value="Class I glutamine amidotransferase-like"/>
    <property type="match status" value="1"/>
</dbReference>
<keyword evidence="5" id="KW-1185">Reference proteome</keyword>
<dbReference type="InterPro" id="IPR002818">
    <property type="entry name" value="DJ-1/PfpI"/>
</dbReference>
<evidence type="ECO:0000259" key="3">
    <source>
        <dbReference type="Pfam" id="PF01965"/>
    </source>
</evidence>
<organism evidence="4 5">
    <name type="scientific">Persicobacter diffluens</name>
    <dbReference type="NCBI Taxonomy" id="981"/>
    <lineage>
        <taxon>Bacteria</taxon>
        <taxon>Pseudomonadati</taxon>
        <taxon>Bacteroidota</taxon>
        <taxon>Cytophagia</taxon>
        <taxon>Cytophagales</taxon>
        <taxon>Persicobacteraceae</taxon>
        <taxon>Persicobacter</taxon>
    </lineage>
</organism>
<name>A0AAN5AI78_9BACT</name>
<gene>
    <name evidence="4" type="ORF">PEDI_01710</name>
</gene>
<evidence type="ECO:0000256" key="2">
    <source>
        <dbReference type="ARBA" id="ARBA00022525"/>
    </source>
</evidence>
<dbReference type="PANTHER" id="PTHR10009:SF18">
    <property type="entry name" value="PROTEIN YELLOW-LIKE PROTEIN"/>
    <property type="match status" value="1"/>
</dbReference>
<dbReference type="Gene3D" id="2.120.10.30">
    <property type="entry name" value="TolB, C-terminal domain"/>
    <property type="match status" value="1"/>
</dbReference>
<protein>
    <recommendedName>
        <fullName evidence="3">DJ-1/PfpI domain-containing protein</fullName>
    </recommendedName>
</protein>
<comment type="subcellular location">
    <subcellularLocation>
        <location evidence="1">Secreted</location>
    </subcellularLocation>
</comment>
<dbReference type="Proteomes" id="UP001310022">
    <property type="component" value="Unassembled WGS sequence"/>
</dbReference>
<dbReference type="InterPro" id="IPR017996">
    <property type="entry name" value="MRJP/yellow-related"/>
</dbReference>
<accession>A0AAN5AI78</accession>
<dbReference type="PANTHER" id="PTHR10009">
    <property type="entry name" value="PROTEIN YELLOW-RELATED"/>
    <property type="match status" value="1"/>
</dbReference>
<evidence type="ECO:0000256" key="1">
    <source>
        <dbReference type="ARBA" id="ARBA00004613"/>
    </source>
</evidence>
<evidence type="ECO:0000313" key="5">
    <source>
        <dbReference type="Proteomes" id="UP001310022"/>
    </source>
</evidence>
<dbReference type="Pfam" id="PF03022">
    <property type="entry name" value="MRJP"/>
    <property type="match status" value="1"/>
</dbReference>
<keyword evidence="2" id="KW-0964">Secreted</keyword>
<dbReference type="InterPro" id="IPR011042">
    <property type="entry name" value="6-blade_b-propeller_TolB-like"/>
</dbReference>
<comment type="caution">
    <text evidence="4">The sequence shown here is derived from an EMBL/GenBank/DDBJ whole genome shotgun (WGS) entry which is preliminary data.</text>
</comment>
<feature type="domain" description="DJ-1/PfpI" evidence="3">
    <location>
        <begin position="370"/>
        <end position="489"/>
    </location>
</feature>
<dbReference type="GO" id="GO:0005576">
    <property type="term" value="C:extracellular region"/>
    <property type="evidence" value="ECO:0007669"/>
    <property type="project" value="UniProtKB-SubCell"/>
</dbReference>
<dbReference type="CDD" id="cd03141">
    <property type="entry name" value="GATase1_Hsp31_like"/>
    <property type="match status" value="1"/>
</dbReference>
<proteinExistence type="predicted"/>
<dbReference type="Gene3D" id="3.40.50.880">
    <property type="match status" value="1"/>
</dbReference>
<reference evidence="4 5" key="1">
    <citation type="submission" date="2021-12" db="EMBL/GenBank/DDBJ databases">
        <title>Genome sequencing of bacteria with rrn-lacking chromosome and rrn-plasmid.</title>
        <authorList>
            <person name="Anda M."/>
            <person name="Iwasaki W."/>
        </authorList>
    </citation>
    <scope>NUCLEOTIDE SEQUENCE [LARGE SCALE GENOMIC DNA]</scope>
    <source>
        <strain evidence="4 5">NBRC 15940</strain>
    </source>
</reference>
<evidence type="ECO:0000313" key="4">
    <source>
        <dbReference type="EMBL" id="GJM59619.1"/>
    </source>
</evidence>
<dbReference type="SUPFAM" id="SSF63829">
    <property type="entry name" value="Calcium-dependent phosphotriesterase"/>
    <property type="match status" value="1"/>
</dbReference>
<dbReference type="Pfam" id="PF01965">
    <property type="entry name" value="DJ-1_PfpI"/>
    <property type="match status" value="1"/>
</dbReference>